<evidence type="ECO:0000256" key="3">
    <source>
        <dbReference type="ARBA" id="ARBA00023163"/>
    </source>
</evidence>
<feature type="compositionally biased region" description="Low complexity" evidence="5">
    <location>
        <begin position="302"/>
        <end position="314"/>
    </location>
</feature>
<dbReference type="InterPro" id="IPR036864">
    <property type="entry name" value="Zn2-C6_fun-type_DNA-bd_sf"/>
</dbReference>
<keyword evidence="1" id="KW-0805">Transcription regulation</keyword>
<dbReference type="Gene3D" id="4.10.240.10">
    <property type="entry name" value="Zn(2)-C6 fungal-type DNA-binding domain"/>
    <property type="match status" value="1"/>
</dbReference>
<evidence type="ECO:0000313" key="8">
    <source>
        <dbReference type="Proteomes" id="UP000054266"/>
    </source>
</evidence>
<evidence type="ECO:0000256" key="2">
    <source>
        <dbReference type="ARBA" id="ARBA00023125"/>
    </source>
</evidence>
<feature type="compositionally biased region" description="Polar residues" evidence="5">
    <location>
        <begin position="572"/>
        <end position="583"/>
    </location>
</feature>
<organism evidence="7 8">
    <name type="scientific">Phialophora macrospora</name>
    <dbReference type="NCBI Taxonomy" id="1851006"/>
    <lineage>
        <taxon>Eukaryota</taxon>
        <taxon>Fungi</taxon>
        <taxon>Dikarya</taxon>
        <taxon>Ascomycota</taxon>
        <taxon>Pezizomycotina</taxon>
        <taxon>Eurotiomycetes</taxon>
        <taxon>Chaetothyriomycetidae</taxon>
        <taxon>Chaetothyriales</taxon>
        <taxon>Herpotrichiellaceae</taxon>
        <taxon>Phialophora</taxon>
    </lineage>
</organism>
<evidence type="ECO:0000256" key="4">
    <source>
        <dbReference type="ARBA" id="ARBA00023242"/>
    </source>
</evidence>
<dbReference type="GO" id="GO:0000981">
    <property type="term" value="F:DNA-binding transcription factor activity, RNA polymerase II-specific"/>
    <property type="evidence" value="ECO:0007669"/>
    <property type="project" value="InterPro"/>
</dbReference>
<keyword evidence="4" id="KW-0539">Nucleus</keyword>
<evidence type="ECO:0000259" key="6">
    <source>
        <dbReference type="PROSITE" id="PS50048"/>
    </source>
</evidence>
<evidence type="ECO:0000256" key="1">
    <source>
        <dbReference type="ARBA" id="ARBA00023015"/>
    </source>
</evidence>
<dbReference type="AlphaFoldDB" id="A0A0D2CNB5"/>
<protein>
    <recommendedName>
        <fullName evidence="6">Zn(2)-C6 fungal-type domain-containing protein</fullName>
    </recommendedName>
</protein>
<reference evidence="7 8" key="1">
    <citation type="submission" date="2015-01" db="EMBL/GenBank/DDBJ databases">
        <title>The Genome Sequence of Capronia semiimmersa CBS27337.</title>
        <authorList>
            <consortium name="The Broad Institute Genomics Platform"/>
            <person name="Cuomo C."/>
            <person name="de Hoog S."/>
            <person name="Gorbushina A."/>
            <person name="Stielow B."/>
            <person name="Teixiera M."/>
            <person name="Abouelleil A."/>
            <person name="Chapman S.B."/>
            <person name="Priest M."/>
            <person name="Young S.K."/>
            <person name="Wortman J."/>
            <person name="Nusbaum C."/>
            <person name="Birren B."/>
        </authorList>
    </citation>
    <scope>NUCLEOTIDE SEQUENCE [LARGE SCALE GENOMIC DNA]</scope>
    <source>
        <strain evidence="7 8">CBS 27337</strain>
    </source>
</reference>
<gene>
    <name evidence="7" type="ORF">PV04_06024</name>
</gene>
<dbReference type="EMBL" id="KN846959">
    <property type="protein sequence ID" value="KIW66721.1"/>
    <property type="molecule type" value="Genomic_DNA"/>
</dbReference>
<feature type="region of interest" description="Disordered" evidence="5">
    <location>
        <begin position="265"/>
        <end position="319"/>
    </location>
</feature>
<dbReference type="HOGENOM" id="CLU_006237_0_0_1"/>
<evidence type="ECO:0000256" key="5">
    <source>
        <dbReference type="SAM" id="MobiDB-lite"/>
    </source>
</evidence>
<accession>A0A0D2CNB5</accession>
<evidence type="ECO:0000313" key="7">
    <source>
        <dbReference type="EMBL" id="KIW66721.1"/>
    </source>
</evidence>
<dbReference type="GO" id="GO:0008270">
    <property type="term" value="F:zinc ion binding"/>
    <property type="evidence" value="ECO:0007669"/>
    <property type="project" value="InterPro"/>
</dbReference>
<dbReference type="GO" id="GO:0003677">
    <property type="term" value="F:DNA binding"/>
    <property type="evidence" value="ECO:0007669"/>
    <property type="project" value="UniProtKB-KW"/>
</dbReference>
<sequence length="1019" mass="112640">MARSGLGPDLYDSASRGCNDFTSTSSFSVPLADRLCIFTTMATVLSQRPAAAESTAAGYSKTSRRQYQACDQCRKSRRACDAGTLRVANFPFREDEQPESSAATCDACSNCARTSKQCTFVWLSRLPLQGLPKGVKRKLESTALPNLVADPAPDSNYQTSSYHGDYLGSDPSALPQLLPATHSFHTIHSSPENGVPKYHVSPIYASPEQTINYPSTSPEARYSLDSNAHQIAPSVATVSAGSTTATSIQSISDVIFPPPLLPDKTAAHNQWNPPSFARHDTTSTSPGSNSTDSVNAASKVEPSPSLTSISSIPSGEGVSPVLRSKRVKHPSAPIEYCDSFVTHQTSSANSRPLHPPNIAALSSNCKRQNSTGISTRQVHFIDTAMKKMIATGLLQIYHDSFENSLSCWVTERNCPYEIELRGLSLSTSPSSTAEEAAIRLGDNRILSRVSRLDAAFARLRERELSVTESRTATNALNAAIMAFASQWSHSSHNAFWKSREGKSQMMAFQSRSQGLFSHSEWTNNERLIQKTLWHDARTAIQASAEIDSFKVILAYMIFALTQRPIDMKTKSTSETQTSPTDSTADSRHSFDTPSTCDNLEPRADPAMESIVDKEWNPFYASEPEALASPPIYLEAAVRNLFSWRRKIERYRRLRSKNKGAHGRGSMGPLAVKDHQTFNLLFWLGVMCDTTSSAISKRPLVIADEDCAMIQESIEAADEGPPSEEVHGIPFEGRHDDTSSLWGNYLLKFTCAPDGSPQLRWPCSFDRAASVLQEAIPVKVLMFRKVAALQTLAYRRSSPHQLEKCIKEALDVYSHWNSLYGQFMIDCVDQHNTLPPHVKSWYVILDGHWHYGCLLLAETILQVDKEEKTLEPQRNLRASCELLRELRQSNAVAIAKIAQASLSEHIPSVPDNAEFHFATNSSAILTEPWTDILVRAMGSACKIFIDWLSAWHNPADMNHTWVHTTNSYGNLYNQAEACIQAMTLLGRKSDAAKCTAEVFRTRLSRVCSYRRTSAGTDLEE</sequence>
<proteinExistence type="predicted"/>
<dbReference type="STRING" id="5601.A0A0D2CNB5"/>
<keyword evidence="8" id="KW-1185">Reference proteome</keyword>
<dbReference type="PROSITE" id="PS50048">
    <property type="entry name" value="ZN2_CY6_FUNGAL_2"/>
    <property type="match status" value="1"/>
</dbReference>
<name>A0A0D2CNB5_9EURO</name>
<feature type="region of interest" description="Disordered" evidence="5">
    <location>
        <begin position="569"/>
        <end position="602"/>
    </location>
</feature>
<dbReference type="CDD" id="cd00067">
    <property type="entry name" value="GAL4"/>
    <property type="match status" value="1"/>
</dbReference>
<dbReference type="Proteomes" id="UP000054266">
    <property type="component" value="Unassembled WGS sequence"/>
</dbReference>
<dbReference type="InterPro" id="IPR001138">
    <property type="entry name" value="Zn2Cys6_DnaBD"/>
</dbReference>
<feature type="compositionally biased region" description="Polar residues" evidence="5">
    <location>
        <begin position="282"/>
        <end position="296"/>
    </location>
</feature>
<keyword evidence="2" id="KW-0238">DNA-binding</keyword>
<feature type="domain" description="Zn(2)-C6 fungal-type" evidence="6">
    <location>
        <begin position="69"/>
        <end position="120"/>
    </location>
</feature>
<keyword evidence="3" id="KW-0804">Transcription</keyword>